<protein>
    <submittedName>
        <fullName evidence="2">Uncharacterized protein</fullName>
    </submittedName>
</protein>
<evidence type="ECO:0000313" key="2">
    <source>
        <dbReference type="EMBL" id="SVA90587.1"/>
    </source>
</evidence>
<reference evidence="2" key="1">
    <citation type="submission" date="2018-05" db="EMBL/GenBank/DDBJ databases">
        <authorList>
            <person name="Lanie J.A."/>
            <person name="Ng W.-L."/>
            <person name="Kazmierczak K.M."/>
            <person name="Andrzejewski T.M."/>
            <person name="Davidsen T.M."/>
            <person name="Wayne K.J."/>
            <person name="Tettelin H."/>
            <person name="Glass J.I."/>
            <person name="Rusch D."/>
            <person name="Podicherti R."/>
            <person name="Tsui H.-C.T."/>
            <person name="Winkler M.E."/>
        </authorList>
    </citation>
    <scope>NUCLEOTIDE SEQUENCE</scope>
</reference>
<gene>
    <name evidence="2" type="ORF">METZ01_LOCUS143441</name>
</gene>
<dbReference type="AlphaFoldDB" id="A0A381ZPD0"/>
<feature type="region of interest" description="Disordered" evidence="1">
    <location>
        <begin position="47"/>
        <end position="96"/>
    </location>
</feature>
<accession>A0A381ZPD0</accession>
<sequence length="96" mass="10603">MRLVPREHLVCGSQVHRCQVPPTLSGEQDRGPEDHVGMQEVLQMDRPITRQLRQPTGNRPANGMWIGRRHGGSLHPTRGESGIGPTSVCAADYRQG</sequence>
<proteinExistence type="predicted"/>
<evidence type="ECO:0000256" key="1">
    <source>
        <dbReference type="SAM" id="MobiDB-lite"/>
    </source>
</evidence>
<dbReference type="EMBL" id="UINC01021951">
    <property type="protein sequence ID" value="SVA90587.1"/>
    <property type="molecule type" value="Genomic_DNA"/>
</dbReference>
<name>A0A381ZPD0_9ZZZZ</name>
<organism evidence="2">
    <name type="scientific">marine metagenome</name>
    <dbReference type="NCBI Taxonomy" id="408172"/>
    <lineage>
        <taxon>unclassified sequences</taxon>
        <taxon>metagenomes</taxon>
        <taxon>ecological metagenomes</taxon>
    </lineage>
</organism>